<keyword evidence="4" id="KW-1185">Reference proteome</keyword>
<sequence>MTTPVNASDDVLKVYGNANMDETIDEDDIAYVEGVIKGTNEKTEFSDANYDGEVTEKDITQIKQIINGEESEITIVDSADRIVTVKKPVDRIICFHYGTTEAIQTIGASEKIVGVNRQIVEKTDFYKIEGSSNIGYVNDPDYEEILRLDPDVVFVFANVPVHQTRVENIRETLNKTDPGITVIGADFVGIERYVGELRQLGYILDKEAEAEEFIEFYNSWMEEIKGRLKDIPEDDRTKVYFEEYYPLNYNTYGEGSFGLHESVVTAGGNNIFSNHPGSFFEVDPEAVITQNPDVILKYEAGSYADAGNGFGGNAEKMDELRDEILNRSHRSSVKDRFK</sequence>
<accession>A0ABT5XI29</accession>
<gene>
    <name evidence="3" type="ORF">P0O24_11945</name>
</gene>
<dbReference type="SUPFAM" id="SSF63446">
    <property type="entry name" value="Type I dockerin domain"/>
    <property type="match status" value="1"/>
</dbReference>
<dbReference type="CDD" id="cd14256">
    <property type="entry name" value="Dockerin_I"/>
    <property type="match status" value="1"/>
</dbReference>
<name>A0ABT5XI29_9EURY</name>
<dbReference type="PANTHER" id="PTHR30535">
    <property type="entry name" value="VITAMIN B12-BINDING PROTEIN"/>
    <property type="match status" value="1"/>
</dbReference>
<dbReference type="InterPro" id="IPR002491">
    <property type="entry name" value="ABC_transptr_periplasmic_BD"/>
</dbReference>
<feature type="domain" description="Fe/B12 periplasmic-binding" evidence="1">
    <location>
        <begin position="91"/>
        <end position="338"/>
    </location>
</feature>
<dbReference type="Gene3D" id="3.40.50.1980">
    <property type="entry name" value="Nitrogenase molybdenum iron protein domain"/>
    <property type="match status" value="2"/>
</dbReference>
<comment type="caution">
    <text evidence="3">The sequence shown here is derived from an EMBL/GenBank/DDBJ whole genome shotgun (WGS) entry which is preliminary data.</text>
</comment>
<reference evidence="3 4" key="1">
    <citation type="submission" date="2023-03" db="EMBL/GenBank/DDBJ databases">
        <title>Whole genome sequencing of Methanotrichaceae archaeon M04Ac.</title>
        <authorList>
            <person name="Khomyakova M.A."/>
            <person name="Merkel A.Y."/>
            <person name="Slobodkin A.I."/>
        </authorList>
    </citation>
    <scope>NUCLEOTIDE SEQUENCE [LARGE SCALE GENOMIC DNA]</scope>
    <source>
        <strain evidence="3 4">M04Ac</strain>
    </source>
</reference>
<dbReference type="Proteomes" id="UP001215956">
    <property type="component" value="Unassembled WGS sequence"/>
</dbReference>
<feature type="domain" description="Dockerin" evidence="2">
    <location>
        <begin position="11"/>
        <end position="75"/>
    </location>
</feature>
<dbReference type="PROSITE" id="PS51766">
    <property type="entry name" value="DOCKERIN"/>
    <property type="match status" value="1"/>
</dbReference>
<dbReference type="InterPro" id="IPR016134">
    <property type="entry name" value="Dockerin_dom"/>
</dbReference>
<dbReference type="EMBL" id="JARFPL010000061">
    <property type="protein sequence ID" value="MDF0594291.1"/>
    <property type="molecule type" value="Genomic_DNA"/>
</dbReference>
<evidence type="ECO:0000313" key="3">
    <source>
        <dbReference type="EMBL" id="MDF0594291.1"/>
    </source>
</evidence>
<dbReference type="InterPro" id="IPR050902">
    <property type="entry name" value="ABC_Transporter_SBP"/>
</dbReference>
<dbReference type="PANTHER" id="PTHR30535:SF34">
    <property type="entry name" value="MOLYBDATE-BINDING PROTEIN MOLA"/>
    <property type="match status" value="1"/>
</dbReference>
<dbReference type="Gene3D" id="1.10.1330.10">
    <property type="entry name" value="Dockerin domain"/>
    <property type="match status" value="1"/>
</dbReference>
<dbReference type="InterPro" id="IPR036439">
    <property type="entry name" value="Dockerin_dom_sf"/>
</dbReference>
<dbReference type="SUPFAM" id="SSF53807">
    <property type="entry name" value="Helical backbone' metal receptor"/>
    <property type="match status" value="1"/>
</dbReference>
<dbReference type="Pfam" id="PF01497">
    <property type="entry name" value="Peripla_BP_2"/>
    <property type="match status" value="1"/>
</dbReference>
<evidence type="ECO:0000259" key="2">
    <source>
        <dbReference type="PROSITE" id="PS51766"/>
    </source>
</evidence>
<evidence type="ECO:0000313" key="4">
    <source>
        <dbReference type="Proteomes" id="UP001215956"/>
    </source>
</evidence>
<proteinExistence type="predicted"/>
<dbReference type="PROSITE" id="PS50983">
    <property type="entry name" value="FE_B12_PBP"/>
    <property type="match status" value="1"/>
</dbReference>
<organism evidence="3 4">
    <name type="scientific">Candidatus Methanocrinis alkalitolerans</name>
    <dbReference type="NCBI Taxonomy" id="3033395"/>
    <lineage>
        <taxon>Archaea</taxon>
        <taxon>Methanobacteriati</taxon>
        <taxon>Methanobacteriota</taxon>
        <taxon>Stenosarchaea group</taxon>
        <taxon>Methanomicrobia</taxon>
        <taxon>Methanotrichales</taxon>
        <taxon>Methanotrichaceae</taxon>
        <taxon>Methanocrinis</taxon>
    </lineage>
</organism>
<evidence type="ECO:0000259" key="1">
    <source>
        <dbReference type="PROSITE" id="PS50983"/>
    </source>
</evidence>
<protein>
    <submittedName>
        <fullName evidence="3">ABC transporter substrate-binding protein</fullName>
    </submittedName>
</protein>